<dbReference type="PIRSF" id="PIRSF001549">
    <property type="entry name" value="His-tRNA_synth"/>
    <property type="match status" value="1"/>
</dbReference>
<accession>A0ABR7F1M9</accession>
<evidence type="ECO:0000256" key="7">
    <source>
        <dbReference type="NCBIfam" id="TIGR00442"/>
    </source>
</evidence>
<evidence type="ECO:0000313" key="10">
    <source>
        <dbReference type="Proteomes" id="UP000597877"/>
    </source>
</evidence>
<evidence type="ECO:0000256" key="1">
    <source>
        <dbReference type="ARBA" id="ARBA00008226"/>
    </source>
</evidence>
<evidence type="ECO:0000259" key="8">
    <source>
        <dbReference type="PROSITE" id="PS50862"/>
    </source>
</evidence>
<dbReference type="RefSeq" id="WP_186840245.1">
    <property type="nucleotide sequence ID" value="NZ_JACOOZ010000003.1"/>
</dbReference>
<evidence type="ECO:0000256" key="4">
    <source>
        <dbReference type="ARBA" id="ARBA00022840"/>
    </source>
</evidence>
<sequence>MALSKKPVTGMKDILPEEMKIRNYVQNVIKDTYKAFGFTQIETPCVENISNLTSKQGGENEKLIFKILKRGEKLNLETAKEEMDLVDNGLRYDLTVPLVRYYSKNANDLPSPFKALQMGNVWRADRPQRGRYRQFMQCDIDILGDPSNLAEIELILATTTTLGKLEFKNFQIRINERRILKAMAAYSGFPEESYDSVFIILDKMDKIGLEGVKEELIKYEFSPEAVEKYTDLFKELEGQKDPIAYLAEKLGDYMGDDVKEWMNEIIESVRATKSSDFEIVFDPTLVRGMSYYTGTIFEIAIPEFGGSCGGGGRYDKMVGKFTGHDVPACGFSIGFERIVLLLMEQGFKIPEDYDKVVYLIEKGVSGDALCDVIANAQEERKSGKQVLVTRMNKNKKFQKEQLMAQGYNEFKEFYKNPLK</sequence>
<dbReference type="GO" id="GO:0004821">
    <property type="term" value="F:histidine-tRNA ligase activity"/>
    <property type="evidence" value="ECO:0007669"/>
    <property type="project" value="UniProtKB-EC"/>
</dbReference>
<keyword evidence="3" id="KW-0547">Nucleotide-binding</keyword>
<dbReference type="InterPro" id="IPR045864">
    <property type="entry name" value="aa-tRNA-synth_II/BPL/LPL"/>
</dbReference>
<dbReference type="PANTHER" id="PTHR11476">
    <property type="entry name" value="HISTIDYL-TRNA SYNTHETASE"/>
    <property type="match status" value="1"/>
</dbReference>
<dbReference type="Pfam" id="PF13393">
    <property type="entry name" value="tRNA-synt_His"/>
    <property type="match status" value="1"/>
</dbReference>
<evidence type="ECO:0000256" key="3">
    <source>
        <dbReference type="ARBA" id="ARBA00022741"/>
    </source>
</evidence>
<name>A0ABR7F1M9_9FIRM</name>
<evidence type="ECO:0000256" key="2">
    <source>
        <dbReference type="ARBA" id="ARBA00012815"/>
    </source>
</evidence>
<keyword evidence="10" id="KW-1185">Reference proteome</keyword>
<dbReference type="InterPro" id="IPR004516">
    <property type="entry name" value="HisRS/HisZ"/>
</dbReference>
<proteinExistence type="inferred from homology"/>
<comment type="similarity">
    <text evidence="1">Belongs to the class-II aminoacyl-tRNA synthetase family.</text>
</comment>
<organism evidence="9 10">
    <name type="scientific">Eubacterium segne</name>
    <dbReference type="NCBI Taxonomy" id="2763045"/>
    <lineage>
        <taxon>Bacteria</taxon>
        <taxon>Bacillati</taxon>
        <taxon>Bacillota</taxon>
        <taxon>Clostridia</taxon>
        <taxon>Eubacteriales</taxon>
        <taxon>Eubacteriaceae</taxon>
        <taxon>Eubacterium</taxon>
    </lineage>
</organism>
<dbReference type="InterPro" id="IPR041715">
    <property type="entry name" value="HisRS-like_core"/>
</dbReference>
<reference evidence="9 10" key="1">
    <citation type="submission" date="2020-08" db="EMBL/GenBank/DDBJ databases">
        <title>Genome public.</title>
        <authorList>
            <person name="Liu C."/>
            <person name="Sun Q."/>
        </authorList>
    </citation>
    <scope>NUCLEOTIDE SEQUENCE [LARGE SCALE GENOMIC DNA]</scope>
    <source>
        <strain evidence="9 10">BX4</strain>
    </source>
</reference>
<evidence type="ECO:0000256" key="5">
    <source>
        <dbReference type="ARBA" id="ARBA00022917"/>
    </source>
</evidence>
<dbReference type="SUPFAM" id="SSF55681">
    <property type="entry name" value="Class II aaRS and biotin synthetases"/>
    <property type="match status" value="1"/>
</dbReference>
<dbReference type="NCBIfam" id="TIGR00442">
    <property type="entry name" value="hisS"/>
    <property type="match status" value="1"/>
</dbReference>
<dbReference type="InterPro" id="IPR006195">
    <property type="entry name" value="aa-tRNA-synth_II"/>
</dbReference>
<dbReference type="CDD" id="cd00773">
    <property type="entry name" value="HisRS-like_core"/>
    <property type="match status" value="1"/>
</dbReference>
<evidence type="ECO:0000256" key="6">
    <source>
        <dbReference type="ARBA" id="ARBA00047639"/>
    </source>
</evidence>
<evidence type="ECO:0000313" key="9">
    <source>
        <dbReference type="EMBL" id="MBC5667476.1"/>
    </source>
</evidence>
<keyword evidence="9" id="KW-0436">Ligase</keyword>
<comment type="catalytic activity">
    <reaction evidence="6">
        <text>tRNA(His) + L-histidine + ATP = L-histidyl-tRNA(His) + AMP + diphosphate + H(+)</text>
        <dbReference type="Rhea" id="RHEA:17313"/>
        <dbReference type="Rhea" id="RHEA-COMP:9665"/>
        <dbReference type="Rhea" id="RHEA-COMP:9689"/>
        <dbReference type="ChEBI" id="CHEBI:15378"/>
        <dbReference type="ChEBI" id="CHEBI:30616"/>
        <dbReference type="ChEBI" id="CHEBI:33019"/>
        <dbReference type="ChEBI" id="CHEBI:57595"/>
        <dbReference type="ChEBI" id="CHEBI:78442"/>
        <dbReference type="ChEBI" id="CHEBI:78527"/>
        <dbReference type="ChEBI" id="CHEBI:456215"/>
        <dbReference type="EC" id="6.1.1.21"/>
    </reaction>
</comment>
<dbReference type="Proteomes" id="UP000597877">
    <property type="component" value="Unassembled WGS sequence"/>
</dbReference>
<keyword evidence="5" id="KW-0648">Protein biosynthesis</keyword>
<dbReference type="EMBL" id="JACOOZ010000003">
    <property type="protein sequence ID" value="MBC5667476.1"/>
    <property type="molecule type" value="Genomic_DNA"/>
</dbReference>
<dbReference type="Gene3D" id="3.30.930.10">
    <property type="entry name" value="Bira Bifunctional Protein, Domain 2"/>
    <property type="match status" value="1"/>
</dbReference>
<keyword evidence="4" id="KW-0067">ATP-binding</keyword>
<comment type="caution">
    <text evidence="9">The sequence shown here is derived from an EMBL/GenBank/DDBJ whole genome shotgun (WGS) entry which is preliminary data.</text>
</comment>
<dbReference type="InterPro" id="IPR015807">
    <property type="entry name" value="His-tRNA-ligase"/>
</dbReference>
<gene>
    <name evidence="9" type="primary">hisS</name>
    <name evidence="9" type="ORF">H8S00_05695</name>
</gene>
<feature type="domain" description="Aminoacyl-transfer RNA synthetases class-II family profile" evidence="8">
    <location>
        <begin position="1"/>
        <end position="350"/>
    </location>
</feature>
<dbReference type="PROSITE" id="PS50862">
    <property type="entry name" value="AA_TRNA_LIGASE_II"/>
    <property type="match status" value="1"/>
</dbReference>
<protein>
    <recommendedName>
        <fullName evidence="2 7">Histidine--tRNA ligase</fullName>
        <ecNumber evidence="2 7">6.1.1.21</ecNumber>
    </recommendedName>
</protein>
<dbReference type="PANTHER" id="PTHR11476:SF7">
    <property type="entry name" value="HISTIDINE--TRNA LIGASE"/>
    <property type="match status" value="1"/>
</dbReference>
<dbReference type="EC" id="6.1.1.21" evidence="2 7"/>